<comment type="caution">
    <text evidence="1">The sequence shown here is derived from an EMBL/GenBank/DDBJ whole genome shotgun (WGS) entry which is preliminary data.</text>
</comment>
<evidence type="ECO:0000313" key="1">
    <source>
        <dbReference type="EMBL" id="RCH81326.1"/>
    </source>
</evidence>
<protein>
    <submittedName>
        <fullName evidence="1">Uncharacterized protein</fullName>
    </submittedName>
</protein>
<name>A0A367IUM0_RHIAZ</name>
<reference evidence="1 2" key="1">
    <citation type="journal article" date="2018" name="G3 (Bethesda)">
        <title>Phylogenetic and Phylogenomic Definition of Rhizopus Species.</title>
        <authorList>
            <person name="Gryganskyi A.P."/>
            <person name="Golan J."/>
            <person name="Dolatabadi S."/>
            <person name="Mondo S."/>
            <person name="Robb S."/>
            <person name="Idnurm A."/>
            <person name="Muszewska A."/>
            <person name="Steczkiewicz K."/>
            <person name="Masonjones S."/>
            <person name="Liao H.L."/>
            <person name="Gajdeczka M.T."/>
            <person name="Anike F."/>
            <person name="Vuek A."/>
            <person name="Anishchenko I.M."/>
            <person name="Voigt K."/>
            <person name="de Hoog G.S."/>
            <person name="Smith M.E."/>
            <person name="Heitman J."/>
            <person name="Vilgalys R."/>
            <person name="Stajich J.E."/>
        </authorList>
    </citation>
    <scope>NUCLEOTIDE SEQUENCE [LARGE SCALE GENOMIC DNA]</scope>
    <source>
        <strain evidence="1 2">CBS 357.93</strain>
    </source>
</reference>
<gene>
    <name evidence="1" type="ORF">CU097_004821</name>
</gene>
<accession>A0A367IUM0</accession>
<evidence type="ECO:0000313" key="2">
    <source>
        <dbReference type="Proteomes" id="UP000252139"/>
    </source>
</evidence>
<dbReference type="Proteomes" id="UP000252139">
    <property type="component" value="Unassembled WGS sequence"/>
</dbReference>
<dbReference type="AlphaFoldDB" id="A0A367IUM0"/>
<organism evidence="1 2">
    <name type="scientific">Rhizopus azygosporus</name>
    <name type="common">Rhizopus microsporus var. azygosporus</name>
    <dbReference type="NCBI Taxonomy" id="86630"/>
    <lineage>
        <taxon>Eukaryota</taxon>
        <taxon>Fungi</taxon>
        <taxon>Fungi incertae sedis</taxon>
        <taxon>Mucoromycota</taxon>
        <taxon>Mucoromycotina</taxon>
        <taxon>Mucoromycetes</taxon>
        <taxon>Mucorales</taxon>
        <taxon>Mucorineae</taxon>
        <taxon>Rhizopodaceae</taxon>
        <taxon>Rhizopus</taxon>
    </lineage>
</organism>
<sequence length="86" mass="9915">MVTNRAYKDEIAPCLLNLAENGQSITWENFIKHMQDSIIDSYKEDKAISDFKGDWKSDFKIVAKMLNMDVKSSKDNWSIVEGRIQA</sequence>
<proteinExistence type="predicted"/>
<dbReference type="OrthoDB" id="10443266at2759"/>
<keyword evidence="2" id="KW-1185">Reference proteome</keyword>
<dbReference type="EMBL" id="PJQL01003486">
    <property type="protein sequence ID" value="RCH81326.1"/>
    <property type="molecule type" value="Genomic_DNA"/>
</dbReference>